<sequence length="147" mass="16630">MEARIERFNEPVLAESNGDAAVQGTSNDAAVSRDSAARLGYITDPFIHNFVRQPQRRPPLINRGTFCRFHGIQNALRQFSAANDTEPKQVVVLGAGLDTSFFILQAEQLLQSVRYFEIDFEEITSKKASTMYRKRQLRALLPEDVKV</sequence>
<keyword evidence="1" id="KW-0808">Transferase</keyword>
<comment type="caution">
    <text evidence="1">The sequence shown here is derived from an EMBL/GenBank/DDBJ whole genome shotgun (WGS) entry which is preliminary data.</text>
</comment>
<keyword evidence="1" id="KW-0489">Methyltransferase</keyword>
<keyword evidence="2" id="KW-1185">Reference proteome</keyword>
<proteinExistence type="predicted"/>
<organism evidence="1 2">
    <name type="scientific">Linderina macrospora</name>
    <dbReference type="NCBI Taxonomy" id="4868"/>
    <lineage>
        <taxon>Eukaryota</taxon>
        <taxon>Fungi</taxon>
        <taxon>Fungi incertae sedis</taxon>
        <taxon>Zoopagomycota</taxon>
        <taxon>Kickxellomycotina</taxon>
        <taxon>Kickxellomycetes</taxon>
        <taxon>Kickxellales</taxon>
        <taxon>Kickxellaceae</taxon>
        <taxon>Linderina</taxon>
    </lineage>
</organism>
<name>A0ACC1J7N2_9FUNG</name>
<dbReference type="EC" id="2.1.1.233" evidence="1"/>
<dbReference type="EMBL" id="JANBPW010002516">
    <property type="protein sequence ID" value="KAJ1940534.1"/>
    <property type="molecule type" value="Genomic_DNA"/>
</dbReference>
<reference evidence="1" key="1">
    <citation type="submission" date="2022-07" db="EMBL/GenBank/DDBJ databases">
        <title>Phylogenomic reconstructions and comparative analyses of Kickxellomycotina fungi.</title>
        <authorList>
            <person name="Reynolds N.K."/>
            <person name="Stajich J.E."/>
            <person name="Barry K."/>
            <person name="Grigoriev I.V."/>
            <person name="Crous P."/>
            <person name="Smith M.E."/>
        </authorList>
    </citation>
    <scope>NUCLEOTIDE SEQUENCE</scope>
    <source>
        <strain evidence="1">NRRL 5244</strain>
    </source>
</reference>
<accession>A0ACC1J7N2</accession>
<evidence type="ECO:0000313" key="1">
    <source>
        <dbReference type="EMBL" id="KAJ1940534.1"/>
    </source>
</evidence>
<gene>
    <name evidence="1" type="primary">PPM1</name>
    <name evidence="1" type="ORF">FBU59_003780</name>
</gene>
<protein>
    <submittedName>
        <fullName evidence="1">Carboxy methyl transferase for protein phosphatase 2A</fullName>
        <ecNumber evidence="1">2.1.1.233</ecNumber>
    </submittedName>
</protein>
<feature type="non-terminal residue" evidence="1">
    <location>
        <position position="147"/>
    </location>
</feature>
<dbReference type="Proteomes" id="UP001150603">
    <property type="component" value="Unassembled WGS sequence"/>
</dbReference>
<evidence type="ECO:0000313" key="2">
    <source>
        <dbReference type="Proteomes" id="UP001150603"/>
    </source>
</evidence>